<evidence type="ECO:0000313" key="2">
    <source>
        <dbReference type="Proteomes" id="UP000438429"/>
    </source>
</evidence>
<dbReference type="Proteomes" id="UP000438429">
    <property type="component" value="Unassembled WGS sequence"/>
</dbReference>
<dbReference type="EMBL" id="VEVO01009214">
    <property type="protein sequence ID" value="KAF0021416.1"/>
    <property type="molecule type" value="Genomic_DNA"/>
</dbReference>
<proteinExistence type="predicted"/>
<comment type="caution">
    <text evidence="1">The sequence shown here is derived from an EMBL/GenBank/DDBJ whole genome shotgun (WGS) entry which is preliminary data.</text>
</comment>
<name>A0A6A4RG06_SCOMX</name>
<gene>
    <name evidence="1" type="ORF">F2P81_026331</name>
</gene>
<dbReference type="AlphaFoldDB" id="A0A6A4RG06"/>
<evidence type="ECO:0000313" key="1">
    <source>
        <dbReference type="EMBL" id="KAF0021416.1"/>
    </source>
</evidence>
<sequence>MKRKEVDVFFFFFCSSLTSSDTEEATSSEPLSLEDNIHRVVTTATYRCERPGPTIPKDESRRLSQLACCQAKVKKLL</sequence>
<protein>
    <submittedName>
        <fullName evidence="1">Uncharacterized protein</fullName>
    </submittedName>
</protein>
<accession>A0A6A4RG06</accession>
<organism evidence="1 2">
    <name type="scientific">Scophthalmus maximus</name>
    <name type="common">Turbot</name>
    <name type="synonym">Psetta maxima</name>
    <dbReference type="NCBI Taxonomy" id="52904"/>
    <lineage>
        <taxon>Eukaryota</taxon>
        <taxon>Metazoa</taxon>
        <taxon>Chordata</taxon>
        <taxon>Craniata</taxon>
        <taxon>Vertebrata</taxon>
        <taxon>Euteleostomi</taxon>
        <taxon>Actinopterygii</taxon>
        <taxon>Neopterygii</taxon>
        <taxon>Teleostei</taxon>
        <taxon>Neoteleostei</taxon>
        <taxon>Acanthomorphata</taxon>
        <taxon>Carangaria</taxon>
        <taxon>Pleuronectiformes</taxon>
        <taxon>Pleuronectoidei</taxon>
        <taxon>Scophthalmidae</taxon>
        <taxon>Scophthalmus</taxon>
    </lineage>
</organism>
<reference evidence="1 2" key="1">
    <citation type="submission" date="2019-06" db="EMBL/GenBank/DDBJ databases">
        <title>Draft genomes of female and male turbot (Scophthalmus maximus).</title>
        <authorList>
            <person name="Xu H."/>
            <person name="Xu X.-W."/>
            <person name="Shao C."/>
            <person name="Chen S."/>
        </authorList>
    </citation>
    <scope>NUCLEOTIDE SEQUENCE [LARGE SCALE GENOMIC DNA]</scope>
    <source>
        <strain evidence="1">Ysfricsl-2016a</strain>
        <tissue evidence="1">Blood</tissue>
    </source>
</reference>